<dbReference type="Pfam" id="PF03958">
    <property type="entry name" value="Secretin_N"/>
    <property type="match status" value="1"/>
</dbReference>
<name>A0A316FKA5_9GAMM</name>
<dbReference type="InterPro" id="IPR013355">
    <property type="entry name" value="Pilus_4_PilQ"/>
</dbReference>
<dbReference type="PANTHER" id="PTHR30604:SF1">
    <property type="entry name" value="DNA UTILIZATION PROTEIN HOFQ"/>
    <property type="match status" value="1"/>
</dbReference>
<evidence type="ECO:0000256" key="1">
    <source>
        <dbReference type="ARBA" id="ARBA00004370"/>
    </source>
</evidence>
<dbReference type="SMART" id="SM00965">
    <property type="entry name" value="STN"/>
    <property type="match status" value="1"/>
</dbReference>
<comment type="subcellular location">
    <subcellularLocation>
        <location evidence="8">Cell outer membrane</location>
    </subcellularLocation>
    <subcellularLocation>
        <location evidence="1">Membrane</location>
    </subcellularLocation>
</comment>
<sequence>MLFLKSGKLAMNQAVNKMILLVVMSMASLVIHANELNSVDFNVLPGDRVELRFSMTETPSTPKEFSTVNPARIALDFTNTSVALANKSLPVSVGATRSVTAVEAQGRTRVVINLVESVPYDTRIDGNDFVVTIGAYKSAASDAQSGGSTSSDNMSQQTAVSQSSKKEITGIDFRRGEQGEGRVVIDLSNPNIGIDLRQEGRDVVADFVGTDIPQSLIRKLDVVDFATPAQIVETKQVGGNVRLTIKTSNEFEFLAYQADDIYTIELKPLTPEEVERRRLQEPQYTGERMSLTFQDITIRAVLQLIADIANVNMVTSDTVSGSITLQLQNVPWDQALDIILKTKGLDKRKNGNVLLIAPADEIAAREALELQSEQQIEQLAPLRGEFVQVNYAKAATLAEIIQGDKTSFLSTRGSVMVDERTNTLMVRDTAKKLDEVRQLVRTLDIPVRQVMIESRIVVADDGVGQDIGVRFGVSGIANSGEIGYSGTNDGAVDFRNSIFDADPLFGGGRTLNVGLPVSSPAGQIGMTFARLSDGIILDAELSALESENKSEVIASPKVVTANQKEAYIEAGEEIPYLESSSAGATKISFKKAVLSLKVTPQITPDDRIILDLQVNQDTRGEDTPSGPAINTREVGTQVLVENGETVVLGGIYQQRKNKDVVKVPLLGDIPGLGVLFRNTSESEAKSELLIFVTPKIIKEGVR</sequence>
<dbReference type="AlphaFoldDB" id="A0A316FKA5"/>
<keyword evidence="6" id="KW-0998">Cell outer membrane</keyword>
<evidence type="ECO:0000256" key="9">
    <source>
        <dbReference type="SAM" id="MobiDB-lite"/>
    </source>
</evidence>
<dbReference type="Proteomes" id="UP000245790">
    <property type="component" value="Unassembled WGS sequence"/>
</dbReference>
<dbReference type="InterPro" id="IPR021731">
    <property type="entry name" value="AMIN_dom"/>
</dbReference>
<keyword evidence="3" id="KW-0732">Signal</keyword>
<dbReference type="InterPro" id="IPR038591">
    <property type="entry name" value="NolW-like_sf"/>
</dbReference>
<dbReference type="InterPro" id="IPR011662">
    <property type="entry name" value="Secretin/TonB_short_N"/>
</dbReference>
<keyword evidence="4" id="KW-0653">Protein transport</keyword>
<protein>
    <submittedName>
        <fullName evidence="11">Type IV pilus assembly protein PilQ</fullName>
    </submittedName>
</protein>
<evidence type="ECO:0000256" key="5">
    <source>
        <dbReference type="ARBA" id="ARBA00023136"/>
    </source>
</evidence>
<feature type="domain" description="Secretin/TonB short N-terminal" evidence="10">
    <location>
        <begin position="311"/>
        <end position="359"/>
    </location>
</feature>
<evidence type="ECO:0000256" key="7">
    <source>
        <dbReference type="RuleBase" id="RU004003"/>
    </source>
</evidence>
<dbReference type="InterPro" id="IPR051808">
    <property type="entry name" value="Type_IV_pilus_biogenesis"/>
</dbReference>
<dbReference type="Gene3D" id="2.60.40.3470">
    <property type="match status" value="1"/>
</dbReference>
<dbReference type="GO" id="GO:0009279">
    <property type="term" value="C:cell outer membrane"/>
    <property type="evidence" value="ECO:0007669"/>
    <property type="project" value="UniProtKB-SubCell"/>
</dbReference>
<evidence type="ECO:0000256" key="3">
    <source>
        <dbReference type="ARBA" id="ARBA00022729"/>
    </source>
</evidence>
<feature type="region of interest" description="Disordered" evidence="9">
    <location>
        <begin position="141"/>
        <end position="172"/>
    </location>
</feature>
<keyword evidence="12" id="KW-1185">Reference proteome</keyword>
<evidence type="ECO:0000256" key="2">
    <source>
        <dbReference type="ARBA" id="ARBA00022448"/>
    </source>
</evidence>
<gene>
    <name evidence="11" type="ORF">C8D97_109103</name>
</gene>
<dbReference type="Gene3D" id="3.30.1370.120">
    <property type="match status" value="1"/>
</dbReference>
<evidence type="ECO:0000313" key="11">
    <source>
        <dbReference type="EMBL" id="PWK48552.1"/>
    </source>
</evidence>
<dbReference type="GO" id="GO:0009306">
    <property type="term" value="P:protein secretion"/>
    <property type="evidence" value="ECO:0007669"/>
    <property type="project" value="InterPro"/>
</dbReference>
<comment type="caution">
    <text evidence="11">The sequence shown here is derived from an EMBL/GenBank/DDBJ whole genome shotgun (WGS) entry which is preliminary data.</text>
</comment>
<proteinExistence type="inferred from homology"/>
<dbReference type="NCBIfam" id="TIGR02515">
    <property type="entry name" value="IV_pilus_PilQ"/>
    <property type="match status" value="1"/>
</dbReference>
<dbReference type="Pfam" id="PF11741">
    <property type="entry name" value="AMIN"/>
    <property type="match status" value="2"/>
</dbReference>
<dbReference type="PANTHER" id="PTHR30604">
    <property type="entry name" value="PROTEIN TRANSPORT PROTEIN HOFQ"/>
    <property type="match status" value="1"/>
</dbReference>
<dbReference type="InterPro" id="IPR004846">
    <property type="entry name" value="T2SS/T3SS_dom"/>
</dbReference>
<dbReference type="InterPro" id="IPR005644">
    <property type="entry name" value="NolW-like"/>
</dbReference>
<dbReference type="InterPro" id="IPR001775">
    <property type="entry name" value="GspD/PilQ"/>
</dbReference>
<dbReference type="Gene3D" id="3.30.1370.130">
    <property type="match status" value="1"/>
</dbReference>
<accession>A0A316FKA5</accession>
<evidence type="ECO:0000256" key="4">
    <source>
        <dbReference type="ARBA" id="ARBA00022927"/>
    </source>
</evidence>
<keyword evidence="5" id="KW-0472">Membrane</keyword>
<feature type="compositionally biased region" description="Polar residues" evidence="9">
    <location>
        <begin position="141"/>
        <end position="163"/>
    </location>
</feature>
<evidence type="ECO:0000256" key="6">
    <source>
        <dbReference type="ARBA" id="ARBA00023237"/>
    </source>
</evidence>
<reference evidence="11 12" key="1">
    <citation type="submission" date="2018-05" db="EMBL/GenBank/DDBJ databases">
        <title>Genomic Encyclopedia of Type Strains, Phase IV (KMG-IV): sequencing the most valuable type-strain genomes for metagenomic binning, comparative biology and taxonomic classification.</title>
        <authorList>
            <person name="Goeker M."/>
        </authorList>
    </citation>
    <scope>NUCLEOTIDE SEQUENCE [LARGE SCALE GENOMIC DNA]</scope>
    <source>
        <strain evidence="11 12">DSM 25350</strain>
    </source>
</reference>
<comment type="similarity">
    <text evidence="7">Belongs to the bacterial secretin family.</text>
</comment>
<dbReference type="RefSeq" id="WP_210204942.1">
    <property type="nucleotide sequence ID" value="NZ_QGGU01000009.1"/>
</dbReference>
<evidence type="ECO:0000259" key="10">
    <source>
        <dbReference type="SMART" id="SM00965"/>
    </source>
</evidence>
<dbReference type="PRINTS" id="PR00811">
    <property type="entry name" value="BCTERIALGSPD"/>
</dbReference>
<dbReference type="Gene3D" id="2.60.40.3500">
    <property type="match status" value="1"/>
</dbReference>
<dbReference type="Pfam" id="PF07660">
    <property type="entry name" value="STN"/>
    <property type="match status" value="1"/>
</dbReference>
<evidence type="ECO:0000256" key="8">
    <source>
        <dbReference type="RuleBase" id="RU004004"/>
    </source>
</evidence>
<keyword evidence="2 8" id="KW-0813">Transport</keyword>
<dbReference type="EMBL" id="QGGU01000009">
    <property type="protein sequence ID" value="PWK48552.1"/>
    <property type="molecule type" value="Genomic_DNA"/>
</dbReference>
<dbReference type="Pfam" id="PF00263">
    <property type="entry name" value="Secretin"/>
    <property type="match status" value="1"/>
</dbReference>
<organism evidence="11 12">
    <name type="scientific">Pleionea mediterranea</name>
    <dbReference type="NCBI Taxonomy" id="523701"/>
    <lineage>
        <taxon>Bacteria</taxon>
        <taxon>Pseudomonadati</taxon>
        <taxon>Pseudomonadota</taxon>
        <taxon>Gammaproteobacteria</taxon>
        <taxon>Oceanospirillales</taxon>
        <taxon>Pleioneaceae</taxon>
        <taxon>Pleionea</taxon>
    </lineage>
</organism>
<evidence type="ECO:0000313" key="12">
    <source>
        <dbReference type="Proteomes" id="UP000245790"/>
    </source>
</evidence>